<feature type="compositionally biased region" description="Basic and acidic residues" evidence="9">
    <location>
        <begin position="542"/>
        <end position="554"/>
    </location>
</feature>
<feature type="region of interest" description="Disordered" evidence="9">
    <location>
        <begin position="463"/>
        <end position="581"/>
    </location>
</feature>
<feature type="region of interest" description="Disordered" evidence="9">
    <location>
        <begin position="175"/>
        <end position="196"/>
    </location>
</feature>
<evidence type="ECO:0000313" key="12">
    <source>
        <dbReference type="EMBL" id="KAF4107774.1"/>
    </source>
</evidence>
<proteinExistence type="inferred from homology"/>
<evidence type="ECO:0000256" key="2">
    <source>
        <dbReference type="ARBA" id="ARBA00006469"/>
    </source>
</evidence>
<dbReference type="GO" id="GO:0043296">
    <property type="term" value="C:apical junction complex"/>
    <property type="evidence" value="ECO:0007669"/>
    <property type="project" value="TreeGrafter"/>
</dbReference>
<evidence type="ECO:0008006" key="14">
    <source>
        <dbReference type="Google" id="ProtNLM"/>
    </source>
</evidence>
<dbReference type="PANTHER" id="PTHR15012:SF38">
    <property type="entry name" value="PROTEIN SHROOM2-LIKE ISOFORM X1"/>
    <property type="match status" value="1"/>
</dbReference>
<feature type="region of interest" description="Disordered" evidence="9">
    <location>
        <begin position="108"/>
        <end position="139"/>
    </location>
</feature>
<evidence type="ECO:0000259" key="10">
    <source>
        <dbReference type="PROSITE" id="PS50106"/>
    </source>
</evidence>
<evidence type="ECO:0000256" key="8">
    <source>
        <dbReference type="PROSITE-ProRule" id="PRU00637"/>
    </source>
</evidence>
<feature type="compositionally biased region" description="Polar residues" evidence="9">
    <location>
        <begin position="995"/>
        <end position="1005"/>
    </location>
</feature>
<organism evidence="12 13">
    <name type="scientific">Onychostoma macrolepis</name>
    <dbReference type="NCBI Taxonomy" id="369639"/>
    <lineage>
        <taxon>Eukaryota</taxon>
        <taxon>Metazoa</taxon>
        <taxon>Chordata</taxon>
        <taxon>Craniata</taxon>
        <taxon>Vertebrata</taxon>
        <taxon>Euteleostomi</taxon>
        <taxon>Actinopterygii</taxon>
        <taxon>Neopterygii</taxon>
        <taxon>Teleostei</taxon>
        <taxon>Ostariophysi</taxon>
        <taxon>Cypriniformes</taxon>
        <taxon>Cyprinidae</taxon>
        <taxon>Acrossocheilinae</taxon>
        <taxon>Onychostoma</taxon>
    </lineage>
</organism>
<dbReference type="InterPro" id="IPR027685">
    <property type="entry name" value="Shroom_fam"/>
</dbReference>
<keyword evidence="7" id="KW-0206">Cytoskeleton</keyword>
<feature type="compositionally biased region" description="Polar residues" evidence="9">
    <location>
        <begin position="527"/>
        <end position="541"/>
    </location>
</feature>
<dbReference type="AlphaFoldDB" id="A0A7J6CL20"/>
<dbReference type="GO" id="GO:0016324">
    <property type="term" value="C:apical plasma membrane"/>
    <property type="evidence" value="ECO:0007669"/>
    <property type="project" value="TreeGrafter"/>
</dbReference>
<dbReference type="PROSITE" id="PS51306">
    <property type="entry name" value="ASD1"/>
    <property type="match status" value="1"/>
</dbReference>
<feature type="compositionally biased region" description="Polar residues" evidence="9">
    <location>
        <begin position="499"/>
        <end position="520"/>
    </location>
</feature>
<dbReference type="InterPro" id="IPR001478">
    <property type="entry name" value="PDZ"/>
</dbReference>
<sequence length="1168" mass="129335">MMETVNSRADGEAVDDGGVEFVELLLIGGSPWGFTLRGGLEYHEPLLITKVEDGSRAALGRVQIGDEIVSVNSVLLSGYRLEAICLVKSSHKTLSLGIKRRNESSFRPHSWHSVKSTDNPTIDTPKSEPNPVADSTWQTKYDAGSPSKDFISCWGQTNLRHVSCQFSSVGNMESVEPSPHAFSKEQPLLSKPSGGADHPISNNFKPTTDHSAPRAVASTEGMFYRGIPSDLGVPNDCHRYLQIPIGNGGRVSPSVEEQASSKFSSNGRSNHRPVWHIPENKISTTQAPSPPLRSDSFTATRVHEKSLVGSFPEGPSVYPPQKSHCRSVDRQLDGHEARHGYNPPPKKDFLQPYLPVEDYPNQVNPTKLFSKSSTDVRQGQNPFTYELQHQRQHSDDSTFSAYPNSASSPETQSVGSYYRSLQDLPTNTGSRNQTRTSMAFDPNHEGQAHFRYYCITAQQPSLESPMQGWMGDERRSETGTTQGAKNRTFVGSQKVVKTKYTQPYLSVPENKSSNGYSKQAISPPPSQATSPIPNHLISKSSSGERETPKKKDGVKPQPSRHVPNHHMEQKNSVSTYHPDNPWISKQDHKICPHKTPMLHSLAQESKKMAEKSVTAKGGGQESTDAIGGKQGRRSDRYATTLRNEIQQKRAQLQKSRSAATLTCSSEVEEDSDIWKSNETSTSSSDGSFTNTYKDHLKEAQAKVLKATSFMRRDLELPGNEVPPGQLPKKPGPVQGQVTRIGGRKRFPMDKKIHSFSEPDKINELGVEDKAAGSFVDRCKFFQGSCKPVLQKPIPKQTLLSPTEDHSERKIRLAGDSESISQSPLKQSKSSHADLNTEEQQRLGTFAEYEATWNMQKKPVERRTTGRYHSAENILDSGLQESNSTVCVHERSRSSPSADFYGQKIPLPPRKSPVGSPPEPKDQEETRSSSVSEKEHGPLNISEPLKSITLNVLESDVAPLSSNQKPRLDAKHSPPFFSHHLQVPTSEQLFPKNKSPEPQRSAQPKQLETACPFRASQEVRVQTSSSEPTQVPCPSEHLERDKSPAASLEDNQRSDTEGMLSHSLHLLGHSSISPKQNVDLMVTSASRTRSPSPQFSPQRLTDEPPATVQKKDPCSNKMEETSEPNTAGRKVPIQIVCTKTVQREKTETIHHMVNHLEALRFLKLANSKN</sequence>
<dbReference type="FunFam" id="2.30.42.10:FF:000100">
    <property type="entry name" value="Shroom family member 2"/>
    <property type="match status" value="1"/>
</dbReference>
<evidence type="ECO:0000256" key="7">
    <source>
        <dbReference type="ARBA" id="ARBA00023212"/>
    </source>
</evidence>
<evidence type="ECO:0000256" key="1">
    <source>
        <dbReference type="ARBA" id="ARBA00004245"/>
    </source>
</evidence>
<feature type="compositionally biased region" description="Basic and acidic residues" evidence="9">
    <location>
        <begin position="1108"/>
        <end position="1119"/>
    </location>
</feature>
<dbReference type="EMBL" id="JAAMOB010000011">
    <property type="protein sequence ID" value="KAF4107774.1"/>
    <property type="molecule type" value="Genomic_DNA"/>
</dbReference>
<dbReference type="Proteomes" id="UP000579812">
    <property type="component" value="Unassembled WGS sequence"/>
</dbReference>
<feature type="compositionally biased region" description="Polar residues" evidence="9">
    <location>
        <begin position="478"/>
        <end position="491"/>
    </location>
</feature>
<dbReference type="GO" id="GO:0051015">
    <property type="term" value="F:actin filament binding"/>
    <property type="evidence" value="ECO:0007669"/>
    <property type="project" value="InterPro"/>
</dbReference>
<feature type="region of interest" description="Disordered" evidence="9">
    <location>
        <begin position="603"/>
        <end position="689"/>
    </location>
</feature>
<dbReference type="InterPro" id="IPR014800">
    <property type="entry name" value="ASD1_dom"/>
</dbReference>
<reference evidence="12 13" key="1">
    <citation type="submission" date="2020-04" db="EMBL/GenBank/DDBJ databases">
        <title>Chromosome-level genome assembly of a cyprinid fish Onychostoma macrolepis by integration of Nanopore Sequencing, Bionano and Hi-C technology.</title>
        <authorList>
            <person name="Wang D."/>
        </authorList>
    </citation>
    <scope>NUCLEOTIDE SEQUENCE [LARGE SCALE GENOMIC DNA]</scope>
    <source>
        <strain evidence="12">SWU-2019</strain>
        <tissue evidence="12">Muscle</tissue>
    </source>
</reference>
<dbReference type="GO" id="GO:0007015">
    <property type="term" value="P:actin filament organization"/>
    <property type="evidence" value="ECO:0007669"/>
    <property type="project" value="TreeGrafter"/>
</dbReference>
<feature type="compositionally biased region" description="Pro residues" evidence="9">
    <location>
        <begin position="905"/>
        <end position="917"/>
    </location>
</feature>
<feature type="region of interest" description="Disordered" evidence="9">
    <location>
        <begin position="388"/>
        <end position="414"/>
    </location>
</feature>
<dbReference type="Pfam" id="PF00595">
    <property type="entry name" value="PDZ"/>
    <property type="match status" value="1"/>
</dbReference>
<keyword evidence="6 8" id="KW-0009">Actin-binding</keyword>
<evidence type="ECO:0000256" key="5">
    <source>
        <dbReference type="ARBA" id="ARBA00022553"/>
    </source>
</evidence>
<feature type="region of interest" description="Disordered" evidence="9">
    <location>
        <begin position="793"/>
        <end position="944"/>
    </location>
</feature>
<name>A0A7J6CL20_9TELE</name>
<feature type="compositionally biased region" description="Basic and acidic residues" evidence="9">
    <location>
        <begin position="802"/>
        <end position="814"/>
    </location>
</feature>
<dbReference type="PROSITE" id="PS50106">
    <property type="entry name" value="PDZ"/>
    <property type="match status" value="1"/>
</dbReference>
<feature type="region of interest" description="Disordered" evidence="9">
    <location>
        <begin position="715"/>
        <end position="749"/>
    </location>
</feature>
<feature type="region of interest" description="Disordered" evidence="9">
    <location>
        <begin position="1083"/>
        <end position="1126"/>
    </location>
</feature>
<feature type="compositionally biased region" description="Polar residues" evidence="9">
    <location>
        <begin position="1083"/>
        <end position="1098"/>
    </location>
</feature>
<dbReference type="CDD" id="cd06750">
    <property type="entry name" value="PDZ_shroom2_3_4-like"/>
    <property type="match status" value="1"/>
</dbReference>
<dbReference type="Gene3D" id="2.30.42.10">
    <property type="match status" value="1"/>
</dbReference>
<feature type="compositionally biased region" description="Basic and acidic residues" evidence="9">
    <location>
        <begin position="918"/>
        <end position="936"/>
    </location>
</feature>
<dbReference type="SUPFAM" id="SSF50156">
    <property type="entry name" value="PDZ domain-like"/>
    <property type="match status" value="1"/>
</dbReference>
<evidence type="ECO:0000256" key="3">
    <source>
        <dbReference type="ARBA" id="ARBA00022473"/>
    </source>
</evidence>
<comment type="similarity">
    <text evidence="2">Belongs to the shroom family.</text>
</comment>
<keyword evidence="3" id="KW-0217">Developmental protein</keyword>
<dbReference type="PANTHER" id="PTHR15012">
    <property type="entry name" value="APICAL PROTEIN/SHROOM-RELATED"/>
    <property type="match status" value="1"/>
</dbReference>
<keyword evidence="13" id="KW-1185">Reference proteome</keyword>
<feature type="domain" description="ASD1" evidence="11">
    <location>
        <begin position="696"/>
        <end position="765"/>
    </location>
</feature>
<comment type="caution">
    <text evidence="12">The sequence shown here is derived from an EMBL/GenBank/DDBJ whole genome shotgun (WGS) entry which is preliminary data.</text>
</comment>
<feature type="compositionally biased region" description="Polar residues" evidence="9">
    <location>
        <begin position="640"/>
        <end position="665"/>
    </location>
</feature>
<feature type="compositionally biased region" description="Low complexity" evidence="9">
    <location>
        <begin position="676"/>
        <end position="689"/>
    </location>
</feature>
<evidence type="ECO:0000256" key="9">
    <source>
        <dbReference type="SAM" id="MobiDB-lite"/>
    </source>
</evidence>
<gene>
    <name evidence="12" type="ORF">G5714_012138</name>
</gene>
<feature type="compositionally biased region" description="Polar residues" evidence="9">
    <location>
        <begin position="113"/>
        <end position="124"/>
    </location>
</feature>
<dbReference type="InterPro" id="IPR036034">
    <property type="entry name" value="PDZ_sf"/>
</dbReference>
<feature type="compositionally biased region" description="Polar residues" evidence="9">
    <location>
        <begin position="817"/>
        <end position="833"/>
    </location>
</feature>
<accession>A0A7J6CL20</accession>
<dbReference type="GO" id="GO:0030864">
    <property type="term" value="C:cortical actin cytoskeleton"/>
    <property type="evidence" value="ECO:0007669"/>
    <property type="project" value="TreeGrafter"/>
</dbReference>
<keyword evidence="4" id="KW-0963">Cytoplasm</keyword>
<dbReference type="SMART" id="SM00228">
    <property type="entry name" value="PDZ"/>
    <property type="match status" value="1"/>
</dbReference>
<dbReference type="GO" id="GO:0005912">
    <property type="term" value="C:adherens junction"/>
    <property type="evidence" value="ECO:0007669"/>
    <property type="project" value="TreeGrafter"/>
</dbReference>
<evidence type="ECO:0000313" key="13">
    <source>
        <dbReference type="Proteomes" id="UP000579812"/>
    </source>
</evidence>
<evidence type="ECO:0000259" key="11">
    <source>
        <dbReference type="PROSITE" id="PS51306"/>
    </source>
</evidence>
<evidence type="ECO:0000256" key="4">
    <source>
        <dbReference type="ARBA" id="ARBA00022490"/>
    </source>
</evidence>
<feature type="compositionally biased region" description="Polar residues" evidence="9">
    <location>
        <begin position="397"/>
        <end position="414"/>
    </location>
</feature>
<dbReference type="Pfam" id="PF08688">
    <property type="entry name" value="ASD1"/>
    <property type="match status" value="2"/>
</dbReference>
<feature type="compositionally biased region" description="Polar residues" evidence="9">
    <location>
        <begin position="1018"/>
        <end position="1028"/>
    </location>
</feature>
<feature type="domain" description="PDZ" evidence="10">
    <location>
        <begin position="21"/>
        <end position="102"/>
    </location>
</feature>
<comment type="subcellular location">
    <subcellularLocation>
        <location evidence="1">Cytoplasm</location>
        <location evidence="1">Cytoskeleton</location>
    </subcellularLocation>
</comment>
<keyword evidence="5" id="KW-0597">Phosphoprotein</keyword>
<protein>
    <recommendedName>
        <fullName evidence="14">PDZ domain-containing protein</fullName>
    </recommendedName>
</protein>
<evidence type="ECO:0000256" key="6">
    <source>
        <dbReference type="ARBA" id="ARBA00023203"/>
    </source>
</evidence>
<feature type="region of interest" description="Disordered" evidence="9">
    <location>
        <begin position="959"/>
        <end position="1056"/>
    </location>
</feature>